<feature type="region of interest" description="Disordered" evidence="1">
    <location>
        <begin position="450"/>
        <end position="505"/>
    </location>
</feature>
<dbReference type="GeneID" id="5889680"/>
<name>A9UUK7_MONBE</name>
<dbReference type="InParanoid" id="A9UUK7"/>
<protein>
    <submittedName>
        <fullName evidence="2">Uncharacterized protein</fullName>
    </submittedName>
</protein>
<organism evidence="2 3">
    <name type="scientific">Monosiga brevicollis</name>
    <name type="common">Choanoflagellate</name>
    <dbReference type="NCBI Taxonomy" id="81824"/>
    <lineage>
        <taxon>Eukaryota</taxon>
        <taxon>Choanoflagellata</taxon>
        <taxon>Craspedida</taxon>
        <taxon>Salpingoecidae</taxon>
        <taxon>Monosiga</taxon>
    </lineage>
</organism>
<feature type="region of interest" description="Disordered" evidence="1">
    <location>
        <begin position="517"/>
        <end position="596"/>
    </location>
</feature>
<dbReference type="EMBL" id="CH991546">
    <property type="protein sequence ID" value="EDQ91114.1"/>
    <property type="molecule type" value="Genomic_DNA"/>
</dbReference>
<proteinExistence type="predicted"/>
<feature type="compositionally biased region" description="Low complexity" evidence="1">
    <location>
        <begin position="657"/>
        <end position="667"/>
    </location>
</feature>
<sequence>MASKNSASTSGAPTSSSAAATSTSGAGSDLHQTIQLPGLSLQYSAALKGYVLTQNNGVPATSSEEGAAINPADLAQFLSFGGAAAPSMPQASMALSNAGLGNLGGNMLPSPLMAAGSFGAHLGNAQADLASQQRHAFRMSQHGLGSLGQASPLLRPMNGGLQLFVNPAMPGQSTMDALMDQAGAGGMGMNEALKQSQDRGSSRRVEVEASGGEEMMPRIAFKAAVQRLQGEKKLVAVTLTYSEQSCFAYNQGGVTRARSGGSRTKSAPKYVKIPQIRCDRVPASVATLRVELVVLKYLDRAQTKGQHPEPDRQPVLYAITPMQTTLEKRRWVLGHDDHLGASKCAWRFTFLDSREQIVDVFTTPGFLLNCNRTQQRYTAAMQAAQRYIMEHQPLQQDYFLREDASRLLSLYKKTEDDTYYIFNDALVDLKRRISLVKLEELLYVLPRKRPGAKRRKPVNSTPDDVAHRSLNTLPLLPEGTTPKRSRASDRSRHGAQAMTPEDASAVSRLLNLRQVEERGQRPDPLKPLNPNAASSASGTTLGTSPLKPPEARPNPLRPVRQRLNMDPHGMEHNSPLVPPRAWEGNAAMGTDNPMGRREHMRDAEVGELLLNLHNNGTPTRKHPTTGFPDPEPALGGPPSKSQTTPEHDHERPITLPSASTTAATSASRSEPADAKAGSRPGSADATPPLKRGPVPHKA</sequence>
<evidence type="ECO:0000313" key="2">
    <source>
        <dbReference type="EMBL" id="EDQ91114.1"/>
    </source>
</evidence>
<reference evidence="2 3" key="1">
    <citation type="journal article" date="2008" name="Nature">
        <title>The genome of the choanoflagellate Monosiga brevicollis and the origin of metazoans.</title>
        <authorList>
            <consortium name="JGI Sequencing"/>
            <person name="King N."/>
            <person name="Westbrook M.J."/>
            <person name="Young S.L."/>
            <person name="Kuo A."/>
            <person name="Abedin M."/>
            <person name="Chapman J."/>
            <person name="Fairclough S."/>
            <person name="Hellsten U."/>
            <person name="Isogai Y."/>
            <person name="Letunic I."/>
            <person name="Marr M."/>
            <person name="Pincus D."/>
            <person name="Putnam N."/>
            <person name="Rokas A."/>
            <person name="Wright K.J."/>
            <person name="Zuzow R."/>
            <person name="Dirks W."/>
            <person name="Good M."/>
            <person name="Goodstein D."/>
            <person name="Lemons D."/>
            <person name="Li W."/>
            <person name="Lyons J.B."/>
            <person name="Morris A."/>
            <person name="Nichols S."/>
            <person name="Richter D.J."/>
            <person name="Salamov A."/>
            <person name="Bork P."/>
            <person name="Lim W.A."/>
            <person name="Manning G."/>
            <person name="Miller W.T."/>
            <person name="McGinnis W."/>
            <person name="Shapiro H."/>
            <person name="Tjian R."/>
            <person name="Grigoriev I.V."/>
            <person name="Rokhsar D."/>
        </authorList>
    </citation>
    <scope>NUCLEOTIDE SEQUENCE [LARGE SCALE GENOMIC DNA]</scope>
    <source>
        <strain evidence="3">MX1 / ATCC 50154</strain>
    </source>
</reference>
<dbReference type="AlphaFoldDB" id="A9UUK7"/>
<evidence type="ECO:0000256" key="1">
    <source>
        <dbReference type="SAM" id="MobiDB-lite"/>
    </source>
</evidence>
<evidence type="ECO:0000313" key="3">
    <source>
        <dbReference type="Proteomes" id="UP000001357"/>
    </source>
</evidence>
<dbReference type="KEGG" id="mbr:MONBRDRAFT_6900"/>
<gene>
    <name evidence="2" type="ORF">MONBRDRAFT_6900</name>
</gene>
<feature type="compositionally biased region" description="Pro residues" evidence="1">
    <location>
        <begin position="546"/>
        <end position="556"/>
    </location>
</feature>
<feature type="compositionally biased region" description="Low complexity" evidence="1">
    <location>
        <begin position="532"/>
        <end position="544"/>
    </location>
</feature>
<feature type="region of interest" description="Disordered" evidence="1">
    <location>
        <begin position="613"/>
        <end position="698"/>
    </location>
</feature>
<keyword evidence="3" id="KW-1185">Reference proteome</keyword>
<dbReference type="Proteomes" id="UP000001357">
    <property type="component" value="Unassembled WGS sequence"/>
</dbReference>
<feature type="region of interest" description="Disordered" evidence="1">
    <location>
        <begin position="1"/>
        <end position="28"/>
    </location>
</feature>
<dbReference type="RefSeq" id="XP_001744411.1">
    <property type="nucleotide sequence ID" value="XM_001744359.1"/>
</dbReference>
<accession>A9UUK7</accession>